<dbReference type="InterPro" id="IPR000408">
    <property type="entry name" value="Reg_chr_condens"/>
</dbReference>
<proteinExistence type="predicted"/>
<dbReference type="OrthoDB" id="8068875at2759"/>
<dbReference type="InterPro" id="IPR051210">
    <property type="entry name" value="Ub_ligase/GEF_domain"/>
</dbReference>
<evidence type="ECO:0000256" key="3">
    <source>
        <dbReference type="SAM" id="MobiDB-lite"/>
    </source>
</evidence>
<feature type="repeat" description="RCC1" evidence="2">
    <location>
        <begin position="182"/>
        <end position="252"/>
    </location>
</feature>
<dbReference type="RefSeq" id="XP_028868486.1">
    <property type="nucleotide sequence ID" value="XM_029012653.1"/>
</dbReference>
<dbReference type="PROSITE" id="PS50012">
    <property type="entry name" value="RCC1_3"/>
    <property type="match status" value="2"/>
</dbReference>
<dbReference type="GeneID" id="39876013"/>
<dbReference type="VEuPathDB" id="PiroplasmaDB:BOVATA_037360"/>
<feature type="compositionally biased region" description="Low complexity" evidence="3">
    <location>
        <begin position="114"/>
        <end position="135"/>
    </location>
</feature>
<keyword evidence="1" id="KW-0677">Repeat</keyword>
<dbReference type="Proteomes" id="UP000236319">
    <property type="component" value="Unassembled WGS sequence"/>
</dbReference>
<feature type="region of interest" description="Disordered" evidence="3">
    <location>
        <begin position="111"/>
        <end position="152"/>
    </location>
</feature>
<protein>
    <submittedName>
        <fullName evidence="4">Regulator of chromosome condensation (RCC1) repeat-containing protein, putative</fullName>
    </submittedName>
</protein>
<dbReference type="InterPro" id="IPR009091">
    <property type="entry name" value="RCC1/BLIP-II"/>
</dbReference>
<sequence>MTRFLRVFKHLVTRTGACVACRAAARDANRWRCVTFGPSFGAAIDKEGAVYVWGQVEEGTFVEPLPLAAGGIVDCRCSATDLYMLGGNGNVCVLRDVKSALHNISANTTSKLPSVSGDSGNGSTTGTSSHDSGTVAQTQQAGEQTVEKTPLPAPERIEGLAGKRIVKISVGNDHAAFLADDGSLYCCGDNSFGQCGKKPLNVRNDYSLMVFQYSVVNPVEHIDLHKVRFKDPATSVVDVVCGGRHTCCVDSDGNVYTFGDDASVQLFLGDTRGRTLLELEHYKPYRARNGESNHSCTKYTQTDLHLQFNPIPVNQVGKLRECQYLMRGAATTLAAGDDFSIVAATPEEQGDRVTHLIASGGNRYGQCASADFRMHRPRVTRLSGVLLPRSFGCGSRHCMAALDNGQIVGWGSNQHRQLDPNSELTCNYDNNVQNAVFLCPQLRF</sequence>
<evidence type="ECO:0000256" key="1">
    <source>
        <dbReference type="ARBA" id="ARBA00022737"/>
    </source>
</evidence>
<organism evidence="4 5">
    <name type="scientific">Babesia ovata</name>
    <dbReference type="NCBI Taxonomy" id="189622"/>
    <lineage>
        <taxon>Eukaryota</taxon>
        <taxon>Sar</taxon>
        <taxon>Alveolata</taxon>
        <taxon>Apicomplexa</taxon>
        <taxon>Aconoidasida</taxon>
        <taxon>Piroplasmida</taxon>
        <taxon>Babesiidae</taxon>
        <taxon>Babesia</taxon>
    </lineage>
</organism>
<gene>
    <name evidence="4" type="ORF">BOVATA_037360</name>
</gene>
<evidence type="ECO:0000313" key="4">
    <source>
        <dbReference type="EMBL" id="GBE62243.1"/>
    </source>
</evidence>
<comment type="caution">
    <text evidence="4">The sequence shown here is derived from an EMBL/GenBank/DDBJ whole genome shotgun (WGS) entry which is preliminary data.</text>
</comment>
<dbReference type="PANTHER" id="PTHR22870">
    <property type="entry name" value="REGULATOR OF CHROMOSOME CONDENSATION"/>
    <property type="match status" value="1"/>
</dbReference>
<dbReference type="PANTHER" id="PTHR22870:SF466">
    <property type="entry name" value="ANKYRIN REPEAT-CONTAINING PROTEIN"/>
    <property type="match status" value="1"/>
</dbReference>
<feature type="repeat" description="RCC1" evidence="2">
    <location>
        <begin position="120"/>
        <end position="181"/>
    </location>
</feature>
<dbReference type="SUPFAM" id="SSF50985">
    <property type="entry name" value="RCC1/BLIP-II"/>
    <property type="match status" value="1"/>
</dbReference>
<accession>A0A2H6KGX2</accession>
<reference evidence="4 5" key="1">
    <citation type="journal article" date="2017" name="BMC Genomics">
        <title>Whole-genome assembly of Babesia ovata and comparative genomics between closely related pathogens.</title>
        <authorList>
            <person name="Yamagishi J."/>
            <person name="Asada M."/>
            <person name="Hakimi H."/>
            <person name="Tanaka T.Q."/>
            <person name="Sugimoto C."/>
            <person name="Kawazu S."/>
        </authorList>
    </citation>
    <scope>NUCLEOTIDE SEQUENCE [LARGE SCALE GENOMIC DNA]</scope>
    <source>
        <strain evidence="4 5">Miyake</strain>
    </source>
</reference>
<dbReference type="Pfam" id="PF13540">
    <property type="entry name" value="RCC1_2"/>
    <property type="match status" value="3"/>
</dbReference>
<evidence type="ECO:0000313" key="5">
    <source>
        <dbReference type="Proteomes" id="UP000236319"/>
    </source>
</evidence>
<evidence type="ECO:0000256" key="2">
    <source>
        <dbReference type="PROSITE-ProRule" id="PRU00235"/>
    </source>
</evidence>
<name>A0A2H6KGX2_9APIC</name>
<dbReference type="EMBL" id="BDSA01000004">
    <property type="protein sequence ID" value="GBE62243.1"/>
    <property type="molecule type" value="Genomic_DNA"/>
</dbReference>
<dbReference type="AlphaFoldDB" id="A0A2H6KGX2"/>
<dbReference type="Gene3D" id="2.130.10.30">
    <property type="entry name" value="Regulator of chromosome condensation 1/beta-lactamase-inhibitor protein II"/>
    <property type="match status" value="1"/>
</dbReference>
<keyword evidence="5" id="KW-1185">Reference proteome</keyword>